<dbReference type="Gene3D" id="3.30.200.20">
    <property type="entry name" value="Phosphorylase Kinase, domain 1"/>
    <property type="match status" value="1"/>
</dbReference>
<name>A0A926ZJ74_9CYAN</name>
<dbReference type="AlphaFoldDB" id="A0A926ZJ74"/>
<organism evidence="1 2">
    <name type="scientific">Aerosakkonema funiforme FACHB-1375</name>
    <dbReference type="NCBI Taxonomy" id="2949571"/>
    <lineage>
        <taxon>Bacteria</taxon>
        <taxon>Bacillati</taxon>
        <taxon>Cyanobacteriota</taxon>
        <taxon>Cyanophyceae</taxon>
        <taxon>Oscillatoriophycideae</taxon>
        <taxon>Aerosakkonematales</taxon>
        <taxon>Aerosakkonemataceae</taxon>
        <taxon>Aerosakkonema</taxon>
    </lineage>
</organism>
<protein>
    <submittedName>
        <fullName evidence="1">Uncharacterized protein</fullName>
    </submittedName>
</protein>
<comment type="caution">
    <text evidence="1">The sequence shown here is derived from an EMBL/GenBank/DDBJ whole genome shotgun (WGS) entry which is preliminary data.</text>
</comment>
<evidence type="ECO:0000313" key="1">
    <source>
        <dbReference type="EMBL" id="MBD2184374.1"/>
    </source>
</evidence>
<proteinExistence type="predicted"/>
<dbReference type="EMBL" id="JACJPW010000081">
    <property type="protein sequence ID" value="MBD2184374.1"/>
    <property type="molecule type" value="Genomic_DNA"/>
</dbReference>
<gene>
    <name evidence="1" type="ORF">H6G03_25455</name>
</gene>
<evidence type="ECO:0000313" key="2">
    <source>
        <dbReference type="Proteomes" id="UP000641646"/>
    </source>
</evidence>
<keyword evidence="2" id="KW-1185">Reference proteome</keyword>
<accession>A0A926ZJ74</accession>
<dbReference type="NCBIfam" id="NF045510">
    <property type="entry name" value="4Cys_prefix_kin"/>
    <property type="match status" value="1"/>
</dbReference>
<reference evidence="1" key="1">
    <citation type="journal article" date="2015" name="ISME J.">
        <title>Draft Genome Sequence of Streptomyces incarnatus NRRL8089, which Produces the Nucleoside Antibiotic Sinefungin.</title>
        <authorList>
            <person name="Oshima K."/>
            <person name="Hattori M."/>
            <person name="Shimizu H."/>
            <person name="Fukuda K."/>
            <person name="Nemoto M."/>
            <person name="Inagaki K."/>
            <person name="Tamura T."/>
        </authorList>
    </citation>
    <scope>NUCLEOTIDE SEQUENCE</scope>
    <source>
        <strain evidence="1">FACHB-1375</strain>
    </source>
</reference>
<reference evidence="1" key="2">
    <citation type="submission" date="2020-08" db="EMBL/GenBank/DDBJ databases">
        <authorList>
            <person name="Chen M."/>
            <person name="Teng W."/>
            <person name="Zhao L."/>
            <person name="Hu C."/>
            <person name="Zhou Y."/>
            <person name="Han B."/>
            <person name="Song L."/>
            <person name="Shu W."/>
        </authorList>
    </citation>
    <scope>NUCLEOTIDE SEQUENCE</scope>
    <source>
        <strain evidence="1">FACHB-1375</strain>
    </source>
</reference>
<dbReference type="Proteomes" id="UP000641646">
    <property type="component" value="Unassembled WGS sequence"/>
</dbReference>
<dbReference type="RefSeq" id="WP_190470629.1">
    <property type="nucleotide sequence ID" value="NZ_JACJPW010000081.1"/>
</dbReference>
<sequence length="73" mass="8016">MRYCLNPDCPQPKNLSATENCQACGSSLTLQERFDILVQMGRGGYGAVFLAIDRSQPNPIHCVSSRTKVIDTV</sequence>